<dbReference type="RefSeq" id="WP_307017688.1">
    <property type="nucleotide sequence ID" value="NZ_JAUSUI010000001.1"/>
</dbReference>
<gene>
    <name evidence="1" type="ORF">J2S75_000392</name>
</gene>
<reference evidence="1 2" key="1">
    <citation type="submission" date="2023-07" db="EMBL/GenBank/DDBJ databases">
        <title>Genomic Encyclopedia of Type Strains, Phase IV (KMG-IV): sequencing the most valuable type-strain genomes for metagenomic binning, comparative biology and taxonomic classification.</title>
        <authorList>
            <person name="Goeker M."/>
        </authorList>
    </citation>
    <scope>NUCLEOTIDE SEQUENCE [LARGE SCALE GENOMIC DNA]</scope>
    <source>
        <strain evidence="1 2">DSM 2457</strain>
    </source>
</reference>
<organism evidence="1 2">
    <name type="scientific">Ancylobacter polymorphus</name>
    <dbReference type="NCBI Taxonomy" id="223390"/>
    <lineage>
        <taxon>Bacteria</taxon>
        <taxon>Pseudomonadati</taxon>
        <taxon>Pseudomonadota</taxon>
        <taxon>Alphaproteobacteria</taxon>
        <taxon>Hyphomicrobiales</taxon>
        <taxon>Xanthobacteraceae</taxon>
        <taxon>Ancylobacter</taxon>
    </lineage>
</organism>
<proteinExistence type="predicted"/>
<protein>
    <submittedName>
        <fullName evidence="1">Uncharacterized protein</fullName>
    </submittedName>
</protein>
<accession>A0ABU0B6C7</accession>
<sequence>MSTFDSDAALSVCGVPGRLTHRTTKPGPAPGLWFRQRWISEARSVNGYGCPASMRVEMRFDDDPSNGHNTFAITAEVWADSRRRRDDMLAGGCMHEEIARVFPELAHLIRWHLVSTDGPMHYVANTVYFAGDRDHNGLRAGERRALVNGKTKLPVWELVAVTSGPHGEGVKISDTATGREYIGAETVPLFILTKDHDGEHPPATPRLEWRRRFRVGEGKARELDKARNAAVWPDATDEELSREPADLRAALVARLPALLQAFRADMEAIGFLWSPEDFRAAEDGEG</sequence>
<name>A0ABU0B6C7_9HYPH</name>
<evidence type="ECO:0000313" key="2">
    <source>
        <dbReference type="Proteomes" id="UP001224682"/>
    </source>
</evidence>
<dbReference type="Proteomes" id="UP001224682">
    <property type="component" value="Unassembled WGS sequence"/>
</dbReference>
<comment type="caution">
    <text evidence="1">The sequence shown here is derived from an EMBL/GenBank/DDBJ whole genome shotgun (WGS) entry which is preliminary data.</text>
</comment>
<evidence type="ECO:0000313" key="1">
    <source>
        <dbReference type="EMBL" id="MDQ0301381.1"/>
    </source>
</evidence>
<dbReference type="EMBL" id="JAUSUI010000001">
    <property type="protein sequence ID" value="MDQ0301381.1"/>
    <property type="molecule type" value="Genomic_DNA"/>
</dbReference>
<keyword evidence="2" id="KW-1185">Reference proteome</keyword>